<evidence type="ECO:0000313" key="9">
    <source>
        <dbReference type="Proteomes" id="UP000184485"/>
    </source>
</evidence>
<evidence type="ECO:0000259" key="7">
    <source>
        <dbReference type="PROSITE" id="PS50893"/>
    </source>
</evidence>
<comment type="similarity">
    <text evidence="1">Belongs to the ABC transporter superfamily.</text>
</comment>
<reference evidence="8 9" key="1">
    <citation type="submission" date="2016-11" db="EMBL/GenBank/DDBJ databases">
        <authorList>
            <person name="Jaros S."/>
            <person name="Januszkiewicz K."/>
            <person name="Wedrychowicz H."/>
        </authorList>
    </citation>
    <scope>NUCLEOTIDE SEQUENCE [LARGE SCALE GENOMIC DNA]</scope>
    <source>
        <strain evidence="8 9">DSM 19436</strain>
    </source>
</reference>
<dbReference type="STRING" id="1122133.SAMN02745157_3355"/>
<protein>
    <submittedName>
        <fullName evidence="8">Ribose transport system ATP-binding protein</fullName>
    </submittedName>
</protein>
<dbReference type="InterPro" id="IPR027417">
    <property type="entry name" value="P-loop_NTPase"/>
</dbReference>
<evidence type="ECO:0000256" key="4">
    <source>
        <dbReference type="ARBA" id="ARBA00022737"/>
    </source>
</evidence>
<dbReference type="Pfam" id="PF00005">
    <property type="entry name" value="ABC_tran"/>
    <property type="match status" value="2"/>
</dbReference>
<dbReference type="CDD" id="cd03216">
    <property type="entry name" value="ABC_Carb_Monos_I"/>
    <property type="match status" value="1"/>
</dbReference>
<keyword evidence="3" id="KW-0762">Sugar transport</keyword>
<gene>
    <name evidence="8" type="ORF">SAMN02745157_3355</name>
</gene>
<name>A0A1M5GC58_9HYPH</name>
<dbReference type="PROSITE" id="PS00211">
    <property type="entry name" value="ABC_TRANSPORTER_1"/>
    <property type="match status" value="1"/>
</dbReference>
<keyword evidence="5" id="KW-0547">Nucleotide-binding</keyword>
<keyword evidence="6 8" id="KW-0067">ATP-binding</keyword>
<evidence type="ECO:0000256" key="2">
    <source>
        <dbReference type="ARBA" id="ARBA00022448"/>
    </source>
</evidence>
<dbReference type="CDD" id="cd03215">
    <property type="entry name" value="ABC_Carb_Monos_II"/>
    <property type="match status" value="1"/>
</dbReference>
<evidence type="ECO:0000256" key="6">
    <source>
        <dbReference type="ARBA" id="ARBA00022840"/>
    </source>
</evidence>
<evidence type="ECO:0000256" key="1">
    <source>
        <dbReference type="ARBA" id="ARBA00005417"/>
    </source>
</evidence>
<dbReference type="OrthoDB" id="7808262at2"/>
<organism evidence="8 9">
    <name type="scientific">Kaistia soli DSM 19436</name>
    <dbReference type="NCBI Taxonomy" id="1122133"/>
    <lineage>
        <taxon>Bacteria</taxon>
        <taxon>Pseudomonadati</taxon>
        <taxon>Pseudomonadota</taxon>
        <taxon>Alphaproteobacteria</taxon>
        <taxon>Hyphomicrobiales</taxon>
        <taxon>Kaistiaceae</taxon>
        <taxon>Kaistia</taxon>
    </lineage>
</organism>
<dbReference type="SMART" id="SM00382">
    <property type="entry name" value="AAA"/>
    <property type="match status" value="2"/>
</dbReference>
<keyword evidence="9" id="KW-1185">Reference proteome</keyword>
<dbReference type="EMBL" id="FQUP01000003">
    <property type="protein sequence ID" value="SHG01335.1"/>
    <property type="molecule type" value="Genomic_DNA"/>
</dbReference>
<keyword evidence="4" id="KW-0677">Repeat</keyword>
<keyword evidence="2" id="KW-0813">Transport</keyword>
<dbReference type="PANTHER" id="PTHR43790">
    <property type="entry name" value="CARBOHYDRATE TRANSPORT ATP-BINDING PROTEIN MG119-RELATED"/>
    <property type="match status" value="1"/>
</dbReference>
<dbReference type="PROSITE" id="PS50893">
    <property type="entry name" value="ABC_TRANSPORTER_2"/>
    <property type="match status" value="2"/>
</dbReference>
<dbReference type="GO" id="GO:0016887">
    <property type="term" value="F:ATP hydrolysis activity"/>
    <property type="evidence" value="ECO:0007669"/>
    <property type="project" value="InterPro"/>
</dbReference>
<dbReference type="InterPro" id="IPR050107">
    <property type="entry name" value="ABC_carbohydrate_import_ATPase"/>
</dbReference>
<sequence>MKIVATDIARSFGSTRALSGVSITLEPGRVHALVGENGAGKSTLLKILAGAERPDTGSIAIDGQPYAPRSLAEATALGVRLVFQEITINPSLTIAENVFSGQLARFRSRGLLNQAAMNRAAQALLDTLAVDVSVAQPLSRLDLGQWKCIEVARALSTEPRAVLFDESTAFLNHREADQLLAAMRALGKRGLVVAFVSHHLAEIAAVADQLTILKDGSKVGDFAAGELDRDGIQSRMVGRDLSRGLYPARPEARLAGAPMLRFIGVTAEGLEPTSLSVTPGEILGIAGLKGAGGERILEIAAGVVRPRSGGVTVGGAPLVAKTPADGWASRIAYLPGERTTEGLIVDASVLDNLVMAKPPRRGPFFDRAKARTMAQAMIARLLIKTSSEKARSGSLSGGNLQKVVLGKCLAIDPRVLLLNNPTRGVDVGARTEIYRSLREAAKEGLAILMVSEDLNELIGLSDRILVMRGQRIAASIDDPAATSEDAIIRHMT</sequence>
<dbReference type="GO" id="GO:0005524">
    <property type="term" value="F:ATP binding"/>
    <property type="evidence" value="ECO:0007669"/>
    <property type="project" value="UniProtKB-KW"/>
</dbReference>
<dbReference type="Gene3D" id="3.40.50.300">
    <property type="entry name" value="P-loop containing nucleotide triphosphate hydrolases"/>
    <property type="match status" value="2"/>
</dbReference>
<accession>A0A1M5GC58</accession>
<dbReference type="SUPFAM" id="SSF52540">
    <property type="entry name" value="P-loop containing nucleoside triphosphate hydrolases"/>
    <property type="match status" value="2"/>
</dbReference>
<evidence type="ECO:0000313" key="8">
    <source>
        <dbReference type="EMBL" id="SHG01335.1"/>
    </source>
</evidence>
<dbReference type="InterPro" id="IPR003439">
    <property type="entry name" value="ABC_transporter-like_ATP-bd"/>
</dbReference>
<feature type="domain" description="ABC transporter" evidence="7">
    <location>
        <begin position="3"/>
        <end position="240"/>
    </location>
</feature>
<feature type="domain" description="ABC transporter" evidence="7">
    <location>
        <begin position="254"/>
        <end position="488"/>
    </location>
</feature>
<evidence type="ECO:0000256" key="5">
    <source>
        <dbReference type="ARBA" id="ARBA00022741"/>
    </source>
</evidence>
<evidence type="ECO:0000256" key="3">
    <source>
        <dbReference type="ARBA" id="ARBA00022597"/>
    </source>
</evidence>
<dbReference type="PANTHER" id="PTHR43790:SF9">
    <property type="entry name" value="GALACTOFURANOSE TRANSPORTER ATP-BINDING PROTEIN YTFR"/>
    <property type="match status" value="1"/>
</dbReference>
<proteinExistence type="inferred from homology"/>
<dbReference type="InterPro" id="IPR003593">
    <property type="entry name" value="AAA+_ATPase"/>
</dbReference>
<dbReference type="AlphaFoldDB" id="A0A1M5GC58"/>
<dbReference type="InterPro" id="IPR017871">
    <property type="entry name" value="ABC_transporter-like_CS"/>
</dbReference>
<dbReference type="RefSeq" id="WP_073054882.1">
    <property type="nucleotide sequence ID" value="NZ_FQUP01000003.1"/>
</dbReference>
<dbReference type="Proteomes" id="UP000184485">
    <property type="component" value="Unassembled WGS sequence"/>
</dbReference>